<dbReference type="PANTHER" id="PTHR45228:SF4">
    <property type="entry name" value="LIPOPROTEIN"/>
    <property type="match status" value="1"/>
</dbReference>
<dbReference type="RefSeq" id="WP_345207880.1">
    <property type="nucleotide sequence ID" value="NZ_BAABGM010000024.1"/>
</dbReference>
<feature type="domain" description="HD/PDEase" evidence="2">
    <location>
        <begin position="270"/>
        <end position="399"/>
    </location>
</feature>
<feature type="transmembrane region" description="Helical" evidence="1">
    <location>
        <begin position="206"/>
        <end position="224"/>
    </location>
</feature>
<dbReference type="SMART" id="SM00471">
    <property type="entry name" value="HDc"/>
    <property type="match status" value="1"/>
</dbReference>
<keyword evidence="1" id="KW-1133">Transmembrane helix</keyword>
<protein>
    <submittedName>
        <fullName evidence="3">Metal-dependent phosphohydrolase</fullName>
    </submittedName>
</protein>
<dbReference type="Gene3D" id="1.10.3210.10">
    <property type="entry name" value="Hypothetical protein af1432"/>
    <property type="match status" value="1"/>
</dbReference>
<dbReference type="EMBL" id="BAABGM010000024">
    <property type="protein sequence ID" value="GAA4411520.1"/>
    <property type="molecule type" value="Genomic_DNA"/>
</dbReference>
<feature type="transmembrane region" description="Helical" evidence="1">
    <location>
        <begin position="230"/>
        <end position="250"/>
    </location>
</feature>
<feature type="transmembrane region" description="Helical" evidence="1">
    <location>
        <begin position="161"/>
        <end position="186"/>
    </location>
</feature>
<name>A0ABP8KNB7_9MICO</name>
<keyword evidence="1" id="KW-0812">Transmembrane</keyword>
<gene>
    <name evidence="3" type="ORF">GCM10023168_32410</name>
</gene>
<sequence length="443" mass="46768">MTAPTTRPDGPRTWGTLAVGALVLGGALYADAGSLRSLLTVHERTVLAFVLAVTAGELFRLRMPSGRMAAPLASASALATAFVGRIHGEPTFDVDAGFVVLVVAGGLLLAAAVRWVRGRAVEIDQVAARLVGVGVAAWLTRGLGPEGQSLWDLEIDRTVPLSVIACVMAVVAAVGVIVEIMLTAAVQSERQRTPWSAALRDEIGEVAPLTFAVVTTGPLVALMAPVLGLLALPTALFPLAITYVAVGRYARNRQTYRQTIATLSRLTEEGGYTPRHHAERVADLSVRIGRVLGLSARELREVEYAALLHDLGQISLRDPIPGGATVLAAPSDQLDIAVEGARIIRHAEGLEAVADYVEAQTTPYRQVREFGDDVPVASRIIKVANAFADLTGRREDPSEVAAALERIHLGLGYQYDPEVVTALAVATSDAGAGRVDDRAAVAR</sequence>
<keyword evidence="4" id="KW-1185">Reference proteome</keyword>
<feature type="transmembrane region" description="Helical" evidence="1">
    <location>
        <begin position="44"/>
        <end position="61"/>
    </location>
</feature>
<feature type="transmembrane region" description="Helical" evidence="1">
    <location>
        <begin position="98"/>
        <end position="116"/>
    </location>
</feature>
<reference evidence="4" key="1">
    <citation type="journal article" date="2019" name="Int. J. Syst. Evol. Microbiol.">
        <title>The Global Catalogue of Microorganisms (GCM) 10K type strain sequencing project: providing services to taxonomists for standard genome sequencing and annotation.</title>
        <authorList>
            <consortium name="The Broad Institute Genomics Platform"/>
            <consortium name="The Broad Institute Genome Sequencing Center for Infectious Disease"/>
            <person name="Wu L."/>
            <person name="Ma J."/>
        </authorList>
    </citation>
    <scope>NUCLEOTIDE SEQUENCE [LARGE SCALE GENOMIC DNA]</scope>
    <source>
        <strain evidence="4">JCM 17809</strain>
    </source>
</reference>
<feature type="transmembrane region" description="Helical" evidence="1">
    <location>
        <begin position="123"/>
        <end position="141"/>
    </location>
</feature>
<dbReference type="SUPFAM" id="SSF109604">
    <property type="entry name" value="HD-domain/PDEase-like"/>
    <property type="match status" value="1"/>
</dbReference>
<evidence type="ECO:0000313" key="3">
    <source>
        <dbReference type="EMBL" id="GAA4411520.1"/>
    </source>
</evidence>
<comment type="caution">
    <text evidence="3">The sequence shown here is derived from an EMBL/GenBank/DDBJ whole genome shotgun (WGS) entry which is preliminary data.</text>
</comment>
<evidence type="ECO:0000313" key="4">
    <source>
        <dbReference type="Proteomes" id="UP001500945"/>
    </source>
</evidence>
<feature type="transmembrane region" description="Helical" evidence="1">
    <location>
        <begin position="12"/>
        <end position="32"/>
    </location>
</feature>
<dbReference type="PANTHER" id="PTHR45228">
    <property type="entry name" value="CYCLIC DI-GMP PHOSPHODIESTERASE TM_0186-RELATED"/>
    <property type="match status" value="1"/>
</dbReference>
<evidence type="ECO:0000259" key="2">
    <source>
        <dbReference type="SMART" id="SM00471"/>
    </source>
</evidence>
<evidence type="ECO:0000256" key="1">
    <source>
        <dbReference type="SAM" id="Phobius"/>
    </source>
</evidence>
<keyword evidence="1" id="KW-0472">Membrane</keyword>
<dbReference type="CDD" id="cd00077">
    <property type="entry name" value="HDc"/>
    <property type="match status" value="1"/>
</dbReference>
<feature type="transmembrane region" description="Helical" evidence="1">
    <location>
        <begin position="68"/>
        <end position="86"/>
    </location>
</feature>
<dbReference type="Pfam" id="PF13487">
    <property type="entry name" value="HD_5"/>
    <property type="match status" value="1"/>
</dbReference>
<organism evidence="3 4">
    <name type="scientific">Fodinibacter luteus</name>
    <dbReference type="NCBI Taxonomy" id="552064"/>
    <lineage>
        <taxon>Bacteria</taxon>
        <taxon>Bacillati</taxon>
        <taxon>Actinomycetota</taxon>
        <taxon>Actinomycetes</taxon>
        <taxon>Micrococcales</taxon>
        <taxon>Intrasporangiaceae</taxon>
        <taxon>Fodinibacter (ex Wang et al. 2009)</taxon>
    </lineage>
</organism>
<accession>A0ABP8KNB7</accession>
<proteinExistence type="predicted"/>
<dbReference type="Proteomes" id="UP001500945">
    <property type="component" value="Unassembled WGS sequence"/>
</dbReference>
<dbReference type="InterPro" id="IPR052020">
    <property type="entry name" value="Cyclic_di-GMP/3'3'-cGAMP_PDE"/>
</dbReference>
<dbReference type="InterPro" id="IPR003607">
    <property type="entry name" value="HD/PDEase_dom"/>
</dbReference>